<name>A0AAW0BP43_9AGAR</name>
<protein>
    <submittedName>
        <fullName evidence="1">Uncharacterized protein</fullName>
    </submittedName>
</protein>
<proteinExistence type="predicted"/>
<gene>
    <name evidence="1" type="ORF">R3P38DRAFT_3518270</name>
</gene>
<comment type="caution">
    <text evidence="1">The sequence shown here is derived from an EMBL/GenBank/DDBJ whole genome shotgun (WGS) entry which is preliminary data.</text>
</comment>
<evidence type="ECO:0000313" key="1">
    <source>
        <dbReference type="EMBL" id="KAK7028429.1"/>
    </source>
</evidence>
<dbReference type="AlphaFoldDB" id="A0AAW0BP43"/>
<dbReference type="Proteomes" id="UP001362999">
    <property type="component" value="Unassembled WGS sequence"/>
</dbReference>
<organism evidence="1 2">
    <name type="scientific">Favolaschia claudopus</name>
    <dbReference type="NCBI Taxonomy" id="2862362"/>
    <lineage>
        <taxon>Eukaryota</taxon>
        <taxon>Fungi</taxon>
        <taxon>Dikarya</taxon>
        <taxon>Basidiomycota</taxon>
        <taxon>Agaricomycotina</taxon>
        <taxon>Agaricomycetes</taxon>
        <taxon>Agaricomycetidae</taxon>
        <taxon>Agaricales</taxon>
        <taxon>Marasmiineae</taxon>
        <taxon>Mycenaceae</taxon>
        <taxon>Favolaschia</taxon>
    </lineage>
</organism>
<evidence type="ECO:0000313" key="2">
    <source>
        <dbReference type="Proteomes" id="UP001362999"/>
    </source>
</evidence>
<sequence>MLQRLIPILPPRSIPVKDKTFGEWETKRQFTVVVASASAFGGAESERREQGGISGRREMDSQVYLVDEDDTTVKLPLLEEKLTSFERYSNTFIFGMKNTQQLKFVIELKYHNEQRVYASQTRWSSLDTSRSLRKAGIGPSFQPIGRRSDKAEDLGESHFLLQLVAVSLNASSNRARSVSDDDELSHETGRREKSCWFWCGGDVRGCRRTTHMTCRLRGKQDFTASRQWRRGADVARVGVGGIKRP</sequence>
<keyword evidence="2" id="KW-1185">Reference proteome</keyword>
<dbReference type="EMBL" id="JAWWNJ010000028">
    <property type="protein sequence ID" value="KAK7028429.1"/>
    <property type="molecule type" value="Genomic_DNA"/>
</dbReference>
<reference evidence="1 2" key="1">
    <citation type="journal article" date="2024" name="J Genomics">
        <title>Draft genome sequencing and assembly of Favolaschia claudopus CIRM-BRFM 2984 isolated from oak limbs.</title>
        <authorList>
            <person name="Navarro D."/>
            <person name="Drula E."/>
            <person name="Chaduli D."/>
            <person name="Cazenave R."/>
            <person name="Ahrendt S."/>
            <person name="Wang J."/>
            <person name="Lipzen A."/>
            <person name="Daum C."/>
            <person name="Barry K."/>
            <person name="Grigoriev I.V."/>
            <person name="Favel A."/>
            <person name="Rosso M.N."/>
            <person name="Martin F."/>
        </authorList>
    </citation>
    <scope>NUCLEOTIDE SEQUENCE [LARGE SCALE GENOMIC DNA]</scope>
    <source>
        <strain evidence="1 2">CIRM-BRFM 2984</strain>
    </source>
</reference>
<accession>A0AAW0BP43</accession>